<dbReference type="InterPro" id="IPR023095">
    <property type="entry name" value="Ade_MeTrfase_dom_2"/>
</dbReference>
<dbReference type="Proteomes" id="UP000027834">
    <property type="component" value="Chromosome 3"/>
</dbReference>
<dbReference type="Gene3D" id="3.40.50.150">
    <property type="entry name" value="Vaccinia Virus protein VP39"/>
    <property type="match status" value="1"/>
</dbReference>
<dbReference type="PANTHER" id="PTHR30481:SF3">
    <property type="entry name" value="DNA ADENINE METHYLASE"/>
    <property type="match status" value="1"/>
</dbReference>
<evidence type="ECO:0000256" key="5">
    <source>
        <dbReference type="ARBA" id="ARBA00022691"/>
    </source>
</evidence>
<dbReference type="GO" id="GO:0043565">
    <property type="term" value="F:sequence-specific DNA binding"/>
    <property type="evidence" value="ECO:0007669"/>
    <property type="project" value="TreeGrafter"/>
</dbReference>
<dbReference type="GO" id="GO:0009307">
    <property type="term" value="P:DNA restriction-modification system"/>
    <property type="evidence" value="ECO:0007669"/>
    <property type="project" value="InterPro"/>
</dbReference>
<evidence type="ECO:0000313" key="10">
    <source>
        <dbReference type="Proteomes" id="UP000027834"/>
    </source>
</evidence>
<evidence type="ECO:0000256" key="1">
    <source>
        <dbReference type="ARBA" id="ARBA00006594"/>
    </source>
</evidence>
<keyword evidence="10" id="KW-1185">Reference proteome</keyword>
<keyword evidence="4 8" id="KW-0808">Transferase</keyword>
<dbReference type="GO" id="GO:0009007">
    <property type="term" value="F:site-specific DNA-methyltransferase (adenine-specific) activity"/>
    <property type="evidence" value="ECO:0007669"/>
    <property type="project" value="UniProtKB-UniRule"/>
</dbReference>
<dbReference type="NCBIfam" id="TIGR00571">
    <property type="entry name" value="dam"/>
    <property type="match status" value="1"/>
</dbReference>
<dbReference type="InterPro" id="IPR002052">
    <property type="entry name" value="DNA_methylase_N6_adenine_CS"/>
</dbReference>
<proteinExistence type="inferred from homology"/>
<comment type="catalytic activity">
    <reaction evidence="6 8">
        <text>a 2'-deoxyadenosine in DNA + S-adenosyl-L-methionine = an N(6)-methyl-2'-deoxyadenosine in DNA + S-adenosyl-L-homocysteine + H(+)</text>
        <dbReference type="Rhea" id="RHEA:15197"/>
        <dbReference type="Rhea" id="RHEA-COMP:12418"/>
        <dbReference type="Rhea" id="RHEA-COMP:12419"/>
        <dbReference type="ChEBI" id="CHEBI:15378"/>
        <dbReference type="ChEBI" id="CHEBI:57856"/>
        <dbReference type="ChEBI" id="CHEBI:59789"/>
        <dbReference type="ChEBI" id="CHEBI:90615"/>
        <dbReference type="ChEBI" id="CHEBI:90616"/>
        <dbReference type="EC" id="2.1.1.72"/>
    </reaction>
</comment>
<reference evidence="9" key="1">
    <citation type="submission" date="2014-04" db="EMBL/GenBank/DDBJ databases">
        <authorList>
            <person name="Ho Y.-N."/>
            <person name="Huang C.-C."/>
        </authorList>
    </citation>
    <scope>NUCLEOTIDE SEQUENCE</scope>
    <source>
        <strain evidence="9">869T2</strain>
    </source>
</reference>
<evidence type="ECO:0000256" key="2">
    <source>
        <dbReference type="ARBA" id="ARBA00011900"/>
    </source>
</evidence>
<name>A0A8A8DF31_9BURK</name>
<evidence type="ECO:0000256" key="6">
    <source>
        <dbReference type="ARBA" id="ARBA00047942"/>
    </source>
</evidence>
<dbReference type="InterPro" id="IPR012263">
    <property type="entry name" value="M_m6A_EcoRV"/>
</dbReference>
<protein>
    <recommendedName>
        <fullName evidence="2 8">Site-specific DNA-methyltransferase (adenine-specific)</fullName>
        <ecNumber evidence="2 8">2.1.1.72</ecNumber>
    </recommendedName>
</protein>
<evidence type="ECO:0000313" key="9">
    <source>
        <dbReference type="EMBL" id="QTO23246.1"/>
    </source>
</evidence>
<keyword evidence="5 8" id="KW-0949">S-adenosyl-L-methionine</keyword>
<dbReference type="EC" id="2.1.1.72" evidence="2 8"/>
<dbReference type="REBASE" id="461066">
    <property type="entry name" value="M.Bse869T2ORF34800P"/>
</dbReference>
<dbReference type="GO" id="GO:0006298">
    <property type="term" value="P:mismatch repair"/>
    <property type="evidence" value="ECO:0007669"/>
    <property type="project" value="TreeGrafter"/>
</dbReference>
<dbReference type="PROSITE" id="PS00092">
    <property type="entry name" value="N6_MTASE"/>
    <property type="match status" value="1"/>
</dbReference>
<reference evidence="9" key="2">
    <citation type="submission" date="2021-03" db="EMBL/GenBank/DDBJ databases">
        <title>Complete genome sequence of Burkholderia seminalis 869T2.</title>
        <authorList>
            <person name="Hung S.-H."/>
            <person name="Huang C.-T."/>
            <person name="Huang C.-C."/>
            <person name="Kuo C.-H."/>
        </authorList>
    </citation>
    <scope>NUCLEOTIDE SEQUENCE</scope>
    <source>
        <strain evidence="9">869T2</strain>
    </source>
</reference>
<dbReference type="EMBL" id="CP072522">
    <property type="protein sequence ID" value="QTO23246.1"/>
    <property type="molecule type" value="Genomic_DNA"/>
</dbReference>
<dbReference type="AlphaFoldDB" id="A0A8A8DF31"/>
<gene>
    <name evidence="9" type="ORF">DT99_034800</name>
</gene>
<dbReference type="PIRSF" id="PIRSF000398">
    <property type="entry name" value="M_m6A_EcoRV"/>
    <property type="match status" value="1"/>
</dbReference>
<evidence type="ECO:0000256" key="8">
    <source>
        <dbReference type="RuleBase" id="RU361257"/>
    </source>
</evidence>
<keyword evidence="3 8" id="KW-0489">Methyltransferase</keyword>
<evidence type="ECO:0000256" key="7">
    <source>
        <dbReference type="PIRSR" id="PIRSR000398-1"/>
    </source>
</evidence>
<dbReference type="PANTHER" id="PTHR30481">
    <property type="entry name" value="DNA ADENINE METHYLASE"/>
    <property type="match status" value="1"/>
</dbReference>
<dbReference type="RefSeq" id="WP_080287957.1">
    <property type="nucleotide sequence ID" value="NZ_CP072522.1"/>
</dbReference>
<dbReference type="InterPro" id="IPR012327">
    <property type="entry name" value="MeTrfase_D12"/>
</dbReference>
<sequence>MTTPIIRWAGSKRPILNVLQAAMPAKFRRYIEPFAGSGALYLSLAPCPAILGDVNSSLVATYRSVRAFPHAVWREVSAMPTEPDYYYYLRGLDETTLSKRSQAARFIYLNRFCFNGVYRTNRAGRFNVPRGRGRLHIPSEDEFCAFARHLRHADLVHGDFEPVLQQARSGDFVYMDPPYSTSGKRDRGEYGRDSFRDRDLVRFIDATLAASDRGAKILISYSSSSALHEPLSAHGWNIRSLHVHRNVAGFCGHRGKAEELLVTNY</sequence>
<feature type="binding site" evidence="7">
    <location>
        <position position="53"/>
    </location>
    <ligand>
        <name>S-adenosyl-L-methionine</name>
        <dbReference type="ChEBI" id="CHEBI:59789"/>
    </ligand>
</feature>
<dbReference type="Gene3D" id="1.10.1020.10">
    <property type="entry name" value="Adenine-specific Methyltransferase, Domain 2"/>
    <property type="match status" value="1"/>
</dbReference>
<dbReference type="GO" id="GO:1904047">
    <property type="term" value="F:S-adenosyl-L-methionine binding"/>
    <property type="evidence" value="ECO:0007669"/>
    <property type="project" value="TreeGrafter"/>
</dbReference>
<evidence type="ECO:0000256" key="4">
    <source>
        <dbReference type="ARBA" id="ARBA00022679"/>
    </source>
</evidence>
<dbReference type="PRINTS" id="PR00505">
    <property type="entry name" value="D12N6MTFRASE"/>
</dbReference>
<comment type="similarity">
    <text evidence="1 8">Belongs to the N(4)/N(6)-methyltransferase family.</text>
</comment>
<feature type="binding site" evidence="7">
    <location>
        <position position="8"/>
    </location>
    <ligand>
        <name>S-adenosyl-L-methionine</name>
        <dbReference type="ChEBI" id="CHEBI:59789"/>
    </ligand>
</feature>
<organism evidence="9 10">
    <name type="scientific">Burkholderia seminalis</name>
    <dbReference type="NCBI Taxonomy" id="488731"/>
    <lineage>
        <taxon>Bacteria</taxon>
        <taxon>Pseudomonadati</taxon>
        <taxon>Pseudomonadota</taxon>
        <taxon>Betaproteobacteria</taxon>
        <taxon>Burkholderiales</taxon>
        <taxon>Burkholderiaceae</taxon>
        <taxon>Burkholderia</taxon>
        <taxon>Burkholderia cepacia complex</taxon>
    </lineage>
</organism>
<feature type="binding site" evidence="7">
    <location>
        <position position="12"/>
    </location>
    <ligand>
        <name>S-adenosyl-L-methionine</name>
        <dbReference type="ChEBI" id="CHEBI:59789"/>
    </ligand>
</feature>
<evidence type="ECO:0000256" key="3">
    <source>
        <dbReference type="ARBA" id="ARBA00022603"/>
    </source>
</evidence>
<dbReference type="InterPro" id="IPR029063">
    <property type="entry name" value="SAM-dependent_MTases_sf"/>
</dbReference>
<dbReference type="GO" id="GO:0032259">
    <property type="term" value="P:methylation"/>
    <property type="evidence" value="ECO:0007669"/>
    <property type="project" value="UniProtKB-KW"/>
</dbReference>
<accession>A0A8A8DF31</accession>
<dbReference type="Pfam" id="PF02086">
    <property type="entry name" value="MethyltransfD12"/>
    <property type="match status" value="1"/>
</dbReference>
<dbReference type="SUPFAM" id="SSF53335">
    <property type="entry name" value="S-adenosyl-L-methionine-dependent methyltransferases"/>
    <property type="match status" value="1"/>
</dbReference>
<feature type="binding site" evidence="7">
    <location>
        <position position="176"/>
    </location>
    <ligand>
        <name>S-adenosyl-L-methionine</name>
        <dbReference type="ChEBI" id="CHEBI:59789"/>
    </ligand>
</feature>